<keyword evidence="3" id="KW-1185">Reference proteome</keyword>
<dbReference type="Proteomes" id="UP001497482">
    <property type="component" value="Chromosome 13"/>
</dbReference>
<keyword evidence="1" id="KW-0175">Coiled coil</keyword>
<evidence type="ECO:0000313" key="2">
    <source>
        <dbReference type="EMBL" id="CAL1577495.1"/>
    </source>
</evidence>
<evidence type="ECO:0000256" key="1">
    <source>
        <dbReference type="SAM" id="Coils"/>
    </source>
</evidence>
<name>A0AAV2JLL2_KNICA</name>
<dbReference type="EMBL" id="OZ035835">
    <property type="protein sequence ID" value="CAL1577495.1"/>
    <property type="molecule type" value="Genomic_DNA"/>
</dbReference>
<gene>
    <name evidence="2" type="ORF">KC01_LOCUS8838</name>
</gene>
<feature type="coiled-coil region" evidence="1">
    <location>
        <begin position="141"/>
        <end position="210"/>
    </location>
</feature>
<organism evidence="2 3">
    <name type="scientific">Knipowitschia caucasica</name>
    <name type="common">Caucasian dwarf goby</name>
    <name type="synonym">Pomatoschistus caucasicus</name>
    <dbReference type="NCBI Taxonomy" id="637954"/>
    <lineage>
        <taxon>Eukaryota</taxon>
        <taxon>Metazoa</taxon>
        <taxon>Chordata</taxon>
        <taxon>Craniata</taxon>
        <taxon>Vertebrata</taxon>
        <taxon>Euteleostomi</taxon>
        <taxon>Actinopterygii</taxon>
        <taxon>Neopterygii</taxon>
        <taxon>Teleostei</taxon>
        <taxon>Neoteleostei</taxon>
        <taxon>Acanthomorphata</taxon>
        <taxon>Gobiaria</taxon>
        <taxon>Gobiiformes</taxon>
        <taxon>Gobioidei</taxon>
        <taxon>Gobiidae</taxon>
        <taxon>Gobiinae</taxon>
        <taxon>Knipowitschia</taxon>
    </lineage>
</organism>
<accession>A0AAV2JLL2</accession>
<feature type="coiled-coil region" evidence="1">
    <location>
        <begin position="4"/>
        <end position="107"/>
    </location>
</feature>
<proteinExistence type="predicted"/>
<evidence type="ECO:0000313" key="3">
    <source>
        <dbReference type="Proteomes" id="UP001497482"/>
    </source>
</evidence>
<dbReference type="AlphaFoldDB" id="A0AAV2JLL2"/>
<sequence>MGKIQEYEKVFTDTRDEALEYKKESAALLETQKAKYMRQISKQRETHKNTVHHLKSEVQLLQNELDTKVTDLTQALQLTQNSFEQLKQQSSEKIAEQATQLQQKKEKISFLLKDTKLQVKFTESKVREETEDIINNYHPRITLLEKDVKEYKEAFEQQKTEIENLKKDGEQKYKIICMQEKEIKYLREDIKNIKDQLDEEQTLNVRMELKIS</sequence>
<protein>
    <submittedName>
        <fullName evidence="2">Uncharacterized protein</fullName>
    </submittedName>
</protein>
<reference evidence="2 3" key="1">
    <citation type="submission" date="2024-04" db="EMBL/GenBank/DDBJ databases">
        <authorList>
            <person name="Waldvogel A.-M."/>
            <person name="Schoenle A."/>
        </authorList>
    </citation>
    <scope>NUCLEOTIDE SEQUENCE [LARGE SCALE GENOMIC DNA]</scope>
</reference>